<comment type="caution">
    <text evidence="1">The sequence shown here is derived from an EMBL/GenBank/DDBJ whole genome shotgun (WGS) entry which is preliminary data.</text>
</comment>
<accession>A0AAD7DW89</accession>
<evidence type="ECO:0000313" key="2">
    <source>
        <dbReference type="Proteomes" id="UP001215598"/>
    </source>
</evidence>
<evidence type="ECO:0000313" key="1">
    <source>
        <dbReference type="EMBL" id="KAJ7699444.1"/>
    </source>
</evidence>
<organism evidence="1 2">
    <name type="scientific">Mycena metata</name>
    <dbReference type="NCBI Taxonomy" id="1033252"/>
    <lineage>
        <taxon>Eukaryota</taxon>
        <taxon>Fungi</taxon>
        <taxon>Dikarya</taxon>
        <taxon>Basidiomycota</taxon>
        <taxon>Agaricomycotina</taxon>
        <taxon>Agaricomycetes</taxon>
        <taxon>Agaricomycetidae</taxon>
        <taxon>Agaricales</taxon>
        <taxon>Marasmiineae</taxon>
        <taxon>Mycenaceae</taxon>
        <taxon>Mycena</taxon>
    </lineage>
</organism>
<keyword evidence="2" id="KW-1185">Reference proteome</keyword>
<protein>
    <submittedName>
        <fullName evidence="1">Uncharacterized protein</fullName>
    </submittedName>
</protein>
<gene>
    <name evidence="1" type="ORF">B0H16DRAFT_1836500</name>
</gene>
<proteinExistence type="predicted"/>
<reference evidence="1" key="1">
    <citation type="submission" date="2023-03" db="EMBL/GenBank/DDBJ databases">
        <title>Massive genome expansion in bonnet fungi (Mycena s.s.) driven by repeated elements and novel gene families across ecological guilds.</title>
        <authorList>
            <consortium name="Lawrence Berkeley National Laboratory"/>
            <person name="Harder C.B."/>
            <person name="Miyauchi S."/>
            <person name="Viragh M."/>
            <person name="Kuo A."/>
            <person name="Thoen E."/>
            <person name="Andreopoulos B."/>
            <person name="Lu D."/>
            <person name="Skrede I."/>
            <person name="Drula E."/>
            <person name="Henrissat B."/>
            <person name="Morin E."/>
            <person name="Kohler A."/>
            <person name="Barry K."/>
            <person name="LaButti K."/>
            <person name="Morin E."/>
            <person name="Salamov A."/>
            <person name="Lipzen A."/>
            <person name="Mereny Z."/>
            <person name="Hegedus B."/>
            <person name="Baldrian P."/>
            <person name="Stursova M."/>
            <person name="Weitz H."/>
            <person name="Taylor A."/>
            <person name="Grigoriev I.V."/>
            <person name="Nagy L.G."/>
            <person name="Martin F."/>
            <person name="Kauserud H."/>
        </authorList>
    </citation>
    <scope>NUCLEOTIDE SEQUENCE</scope>
    <source>
        <strain evidence="1">CBHHK182m</strain>
    </source>
</reference>
<dbReference type="AlphaFoldDB" id="A0AAD7DW89"/>
<name>A0AAD7DW89_9AGAR</name>
<sequence>MSMAPLSDVHPPWACLKISLFHEYMTHADGLHAWFLCPHQTIARGLRRHTLLTENKLGQGRNFQSKIIKALAKALLRPWSFKALGLGRSLPTVARERRNSGHTHGVLLPCPLTWGAESSIGDSVNVAQLKRRLEVKLQRVLLAVAFSHFDRTNLHVLLLQNDTRPQCVNLEALTIRQHAIFKAQQGTTLLTGCSTYDNSLPIRRKLDLGRRNSKLTCDFGIWRRTGTVCNTTSPSQYTPGICQAPKRFTLCTVHLFNS</sequence>
<dbReference type="EMBL" id="JARKIB010000573">
    <property type="protein sequence ID" value="KAJ7699444.1"/>
    <property type="molecule type" value="Genomic_DNA"/>
</dbReference>
<dbReference type="Proteomes" id="UP001215598">
    <property type="component" value="Unassembled WGS sequence"/>
</dbReference>